<dbReference type="OrthoDB" id="142597at2157"/>
<evidence type="ECO:0000313" key="4">
    <source>
        <dbReference type="Proteomes" id="UP000826709"/>
    </source>
</evidence>
<reference evidence="3" key="2">
    <citation type="submission" date="2019-03" db="EMBL/GenBank/DDBJ databases">
        <authorList>
            <person name="Chen S.-C."/>
            <person name="Wu S.-Y."/>
            <person name="Lai M.-C."/>
        </authorList>
    </citation>
    <scope>NUCLEOTIDE SEQUENCE</scope>
    <source>
        <strain evidence="3">ML15</strain>
    </source>
</reference>
<dbReference type="PANTHER" id="PTHR35795:SF1">
    <property type="entry name" value="BIS(5'-NUCLEOSYL)-TETRAPHOSPHATASE, SYMMETRICAL"/>
    <property type="match status" value="1"/>
</dbReference>
<dbReference type="InterPro" id="IPR003607">
    <property type="entry name" value="HD/PDEase_dom"/>
</dbReference>
<dbReference type="PROSITE" id="PS51831">
    <property type="entry name" value="HD"/>
    <property type="match status" value="1"/>
</dbReference>
<evidence type="ECO:0000256" key="1">
    <source>
        <dbReference type="ARBA" id="ARBA00022801"/>
    </source>
</evidence>
<dbReference type="SMART" id="SM00471">
    <property type="entry name" value="HDc"/>
    <property type="match status" value="1"/>
</dbReference>
<dbReference type="SUPFAM" id="SSF109604">
    <property type="entry name" value="HD-domain/PDEase-like"/>
    <property type="match status" value="1"/>
</dbReference>
<dbReference type="InterPro" id="IPR026875">
    <property type="entry name" value="PHydrolase_assoc_dom"/>
</dbReference>
<dbReference type="RefSeq" id="WP_220680514.1">
    <property type="nucleotide sequence ID" value="NZ_CP037968.1"/>
</dbReference>
<dbReference type="Pfam" id="PF13286">
    <property type="entry name" value="HD_assoc"/>
    <property type="match status" value="1"/>
</dbReference>
<sequence length="403" mass="45533">MNIKPGILEKIRARQASIDELASPRATRNADAVRRKTDPFRPEEPVIRPPFYRDADRILHSKAYTRYIDKTQVFFLIDNDHITHRVLHVQLVSKIARTIGRALGLNEDLIEAIALGHDIGHVPFGHKGEEFLNEICVREGIGVFRHNLQSIQSLDVIEDLDLTLQTLDGILCHDGERFVRRLRPTGPLDAATLAAKCDRIRRGADDPPVLPSTMEGCVVRAADVIAYLGRDLQDAIEVGLIEEDDDDLAAICRESLGIENYQTINWTVIDTLIKDLVNESFEEAEIAFSREAAEAVTRMQQFSIDHIYQNPRLTAQQEKIRTMFVTLFDHFAADLAGGKADSPICTDFLDAPWVSRPYLDHASDGEKVRDFIAGMTDRYFAETFQAVTIPERVRGTYRRAERA</sequence>
<accession>A0A8G1A2H0</accession>
<dbReference type="InterPro" id="IPR051094">
    <property type="entry name" value="Diverse_Catalytic_Enzymes"/>
</dbReference>
<gene>
    <name evidence="3" type="ORF">E2N92_07065</name>
</gene>
<evidence type="ECO:0000313" key="3">
    <source>
        <dbReference type="EMBL" id="QYZ79211.1"/>
    </source>
</evidence>
<reference evidence="3" key="1">
    <citation type="journal article" date="2005" name="Int. J. Syst. Evol. Microbiol.">
        <title>Methanofollis formosanus sp. nov., isolated from a fish pond.</title>
        <authorList>
            <person name="Wu S.Y."/>
            <person name="Chen S.C."/>
            <person name="Lai M.C."/>
        </authorList>
    </citation>
    <scope>NUCLEOTIDE SEQUENCE</scope>
    <source>
        <strain evidence="3">ML15</strain>
    </source>
</reference>
<dbReference type="InterPro" id="IPR006674">
    <property type="entry name" value="HD_domain"/>
</dbReference>
<dbReference type="EMBL" id="CP037968">
    <property type="protein sequence ID" value="QYZ79211.1"/>
    <property type="molecule type" value="Genomic_DNA"/>
</dbReference>
<evidence type="ECO:0000259" key="2">
    <source>
        <dbReference type="PROSITE" id="PS51831"/>
    </source>
</evidence>
<dbReference type="PANTHER" id="PTHR35795">
    <property type="entry name" value="SLR1885 PROTEIN"/>
    <property type="match status" value="1"/>
</dbReference>
<name>A0A8G1A2H0_9EURY</name>
<feature type="domain" description="HD" evidence="2">
    <location>
        <begin position="85"/>
        <end position="228"/>
    </location>
</feature>
<dbReference type="Proteomes" id="UP000826709">
    <property type="component" value="Chromosome"/>
</dbReference>
<dbReference type="GO" id="GO:0016787">
    <property type="term" value="F:hydrolase activity"/>
    <property type="evidence" value="ECO:0007669"/>
    <property type="project" value="UniProtKB-KW"/>
</dbReference>
<proteinExistence type="predicted"/>
<dbReference type="CDD" id="cd00077">
    <property type="entry name" value="HDc"/>
    <property type="match status" value="1"/>
</dbReference>
<dbReference type="AlphaFoldDB" id="A0A8G1A2H0"/>
<keyword evidence="1" id="KW-0378">Hydrolase</keyword>
<dbReference type="KEGG" id="mfk:E2N92_07065"/>
<dbReference type="Gene3D" id="1.10.3210.10">
    <property type="entry name" value="Hypothetical protein af1432"/>
    <property type="match status" value="1"/>
</dbReference>
<dbReference type="Pfam" id="PF01966">
    <property type="entry name" value="HD"/>
    <property type="match status" value="1"/>
</dbReference>
<keyword evidence="4" id="KW-1185">Reference proteome</keyword>
<protein>
    <submittedName>
        <fullName evidence="3">HD domain-containing protein</fullName>
    </submittedName>
</protein>
<organism evidence="3 4">
    <name type="scientific">Methanofollis formosanus</name>
    <dbReference type="NCBI Taxonomy" id="299308"/>
    <lineage>
        <taxon>Archaea</taxon>
        <taxon>Methanobacteriati</taxon>
        <taxon>Methanobacteriota</taxon>
        <taxon>Stenosarchaea group</taxon>
        <taxon>Methanomicrobia</taxon>
        <taxon>Methanomicrobiales</taxon>
        <taxon>Methanomicrobiaceae</taxon>
        <taxon>Methanofollis</taxon>
    </lineage>
</organism>